<dbReference type="Proteomes" id="UP000594014">
    <property type="component" value="Chromosome"/>
</dbReference>
<dbReference type="EMBL" id="CP042469">
    <property type="protein sequence ID" value="QOX65980.1"/>
    <property type="molecule type" value="Genomic_DNA"/>
</dbReference>
<sequence length="193" mass="20466">MVWEHITISLNSVAIAIIIAVPLGILSTRSKTLYRVAKGLFGTLRIVPSLAILVLFIPIMGTGWKPAVVALSILAIPPILMNTALAFHTLPEAVLETALGMGMGKYRTFFTVKLPLAFPLIFTGIRTAVVEVIASATLAAYIGAGGLGSLIFTGLGLMRTDLLIIGGFSVGALSLLSGYLLTLLDRRLTLYKV</sequence>
<proteinExistence type="predicted"/>
<protein>
    <submittedName>
        <fullName evidence="1">ABC transporter permease</fullName>
    </submittedName>
</protein>
<evidence type="ECO:0000313" key="1">
    <source>
        <dbReference type="EMBL" id="QOX65980.1"/>
    </source>
</evidence>
<gene>
    <name evidence="1" type="ORF">FRZ06_16515</name>
</gene>
<evidence type="ECO:0000313" key="2">
    <source>
        <dbReference type="Proteomes" id="UP000594014"/>
    </source>
</evidence>
<accession>A0ACD1AHC1</accession>
<name>A0ACD1AHC1_9FIRM</name>
<keyword evidence="2" id="KW-1185">Reference proteome</keyword>
<organism evidence="1 2">
    <name type="scientific">Anoxybacterium hadale</name>
    <dbReference type="NCBI Taxonomy" id="3408580"/>
    <lineage>
        <taxon>Bacteria</taxon>
        <taxon>Bacillati</taxon>
        <taxon>Bacillota</taxon>
        <taxon>Clostridia</taxon>
        <taxon>Peptostreptococcales</taxon>
        <taxon>Anaerovoracaceae</taxon>
        <taxon>Anoxybacterium</taxon>
    </lineage>
</organism>
<reference evidence="1" key="1">
    <citation type="submission" date="2019-08" db="EMBL/GenBank/DDBJ databases">
        <title>Genome sequence of Clostridiales bacterium MT110.</title>
        <authorList>
            <person name="Cao J."/>
        </authorList>
    </citation>
    <scope>NUCLEOTIDE SEQUENCE</scope>
    <source>
        <strain evidence="1">MT110</strain>
    </source>
</reference>